<evidence type="ECO:0000313" key="2">
    <source>
        <dbReference type="EMBL" id="KAF2123205.1"/>
    </source>
</evidence>
<sequence>MKSLSAFAALLFLANATAATSDIEAVDTIQTFAECNVGQKYCFDQVVDDLKYPRQDFINKFCADNNYITPNGDCATCNTDKGCLCGQDCRTSTWLCTGPRDYEFQEMCHVWCTVGECTGSSLMPRRQEMLRASWNEHIA</sequence>
<gene>
    <name evidence="2" type="ORF">BDV96DRAFT_639746</name>
</gene>
<protein>
    <recommendedName>
        <fullName evidence="4">Protein priA</fullName>
    </recommendedName>
</protein>
<evidence type="ECO:0000256" key="1">
    <source>
        <dbReference type="SAM" id="SignalP"/>
    </source>
</evidence>
<evidence type="ECO:0008006" key="4">
    <source>
        <dbReference type="Google" id="ProtNLM"/>
    </source>
</evidence>
<dbReference type="Proteomes" id="UP000799770">
    <property type="component" value="Unassembled WGS sequence"/>
</dbReference>
<evidence type="ECO:0000313" key="3">
    <source>
        <dbReference type="Proteomes" id="UP000799770"/>
    </source>
</evidence>
<keyword evidence="1" id="KW-0732">Signal</keyword>
<feature type="chain" id="PRO_5025388812" description="Protein priA" evidence="1">
    <location>
        <begin position="20"/>
        <end position="139"/>
    </location>
</feature>
<keyword evidence="3" id="KW-1185">Reference proteome</keyword>
<dbReference type="OrthoDB" id="3754992at2759"/>
<organism evidence="2 3">
    <name type="scientific">Lophiotrema nucula</name>
    <dbReference type="NCBI Taxonomy" id="690887"/>
    <lineage>
        <taxon>Eukaryota</taxon>
        <taxon>Fungi</taxon>
        <taxon>Dikarya</taxon>
        <taxon>Ascomycota</taxon>
        <taxon>Pezizomycotina</taxon>
        <taxon>Dothideomycetes</taxon>
        <taxon>Pleosporomycetidae</taxon>
        <taxon>Pleosporales</taxon>
        <taxon>Lophiotremataceae</taxon>
        <taxon>Lophiotrema</taxon>
    </lineage>
</organism>
<reference evidence="2" key="1">
    <citation type="journal article" date="2020" name="Stud. Mycol.">
        <title>101 Dothideomycetes genomes: a test case for predicting lifestyles and emergence of pathogens.</title>
        <authorList>
            <person name="Haridas S."/>
            <person name="Albert R."/>
            <person name="Binder M."/>
            <person name="Bloem J."/>
            <person name="Labutti K."/>
            <person name="Salamov A."/>
            <person name="Andreopoulos B."/>
            <person name="Baker S."/>
            <person name="Barry K."/>
            <person name="Bills G."/>
            <person name="Bluhm B."/>
            <person name="Cannon C."/>
            <person name="Castanera R."/>
            <person name="Culley D."/>
            <person name="Daum C."/>
            <person name="Ezra D."/>
            <person name="Gonzalez J."/>
            <person name="Henrissat B."/>
            <person name="Kuo A."/>
            <person name="Liang C."/>
            <person name="Lipzen A."/>
            <person name="Lutzoni F."/>
            <person name="Magnuson J."/>
            <person name="Mondo S."/>
            <person name="Nolan M."/>
            <person name="Ohm R."/>
            <person name="Pangilinan J."/>
            <person name="Park H.-J."/>
            <person name="Ramirez L."/>
            <person name="Alfaro M."/>
            <person name="Sun H."/>
            <person name="Tritt A."/>
            <person name="Yoshinaga Y."/>
            <person name="Zwiers L.-H."/>
            <person name="Turgeon B."/>
            <person name="Goodwin S."/>
            <person name="Spatafora J."/>
            <person name="Crous P."/>
            <person name="Grigoriev I."/>
        </authorList>
    </citation>
    <scope>NUCLEOTIDE SEQUENCE</scope>
    <source>
        <strain evidence="2">CBS 627.86</strain>
    </source>
</reference>
<dbReference type="AlphaFoldDB" id="A0A6A5ZVX9"/>
<proteinExistence type="predicted"/>
<accession>A0A6A5ZVX9</accession>
<name>A0A6A5ZVX9_9PLEO</name>
<dbReference type="EMBL" id="ML977310">
    <property type="protein sequence ID" value="KAF2123205.1"/>
    <property type="molecule type" value="Genomic_DNA"/>
</dbReference>
<feature type="signal peptide" evidence="1">
    <location>
        <begin position="1"/>
        <end position="19"/>
    </location>
</feature>